<keyword evidence="9" id="KW-0010">Activator</keyword>
<comment type="similarity">
    <text evidence="2">Belongs to the DtxR/MntR family.</text>
</comment>
<comment type="function">
    <text evidence="12">In the presence of manganese, represses expression of mntH and mntS. Up-regulates expression of mntP.</text>
</comment>
<dbReference type="OrthoDB" id="9791355at2"/>
<dbReference type="HOGENOM" id="CLU_069532_4_1_0"/>
<dbReference type="PaxDb" id="1198114-AciX9_3432"/>
<gene>
    <name evidence="15" type="ordered locus">AciX9_3432</name>
</gene>
<dbReference type="FunFam" id="1.10.60.10:FF:000004">
    <property type="entry name" value="DtxR family transcriptional regulator"/>
    <property type="match status" value="1"/>
</dbReference>
<dbReference type="SUPFAM" id="SSF46785">
    <property type="entry name" value="Winged helix' DNA-binding domain"/>
    <property type="match status" value="1"/>
</dbReference>
<evidence type="ECO:0000256" key="2">
    <source>
        <dbReference type="ARBA" id="ARBA00007871"/>
    </source>
</evidence>
<organism evidence="16">
    <name type="scientific">Granulicella tundricola (strain ATCC BAA-1859 / DSM 23138 / MP5ACTX9)</name>
    <dbReference type="NCBI Taxonomy" id="1198114"/>
    <lineage>
        <taxon>Bacteria</taxon>
        <taxon>Pseudomonadati</taxon>
        <taxon>Acidobacteriota</taxon>
        <taxon>Terriglobia</taxon>
        <taxon>Terriglobales</taxon>
        <taxon>Acidobacteriaceae</taxon>
        <taxon>Granulicella</taxon>
    </lineage>
</organism>
<dbReference type="InterPro" id="IPR036390">
    <property type="entry name" value="WH_DNA-bd_sf"/>
</dbReference>
<dbReference type="GO" id="GO:0003677">
    <property type="term" value="F:DNA binding"/>
    <property type="evidence" value="ECO:0007669"/>
    <property type="project" value="UniProtKB-KW"/>
</dbReference>
<evidence type="ECO:0000256" key="11">
    <source>
        <dbReference type="ARBA" id="ARBA00023211"/>
    </source>
</evidence>
<dbReference type="InterPro" id="IPR036421">
    <property type="entry name" value="Fe_dep_repressor_sf"/>
</dbReference>
<comment type="subcellular location">
    <subcellularLocation>
        <location evidence="1">Cytoplasm</location>
    </subcellularLocation>
</comment>
<evidence type="ECO:0000256" key="3">
    <source>
        <dbReference type="ARBA" id="ARBA00011738"/>
    </source>
</evidence>
<evidence type="ECO:0000256" key="13">
    <source>
        <dbReference type="ARBA" id="ARBA00032593"/>
    </source>
</evidence>
<dbReference type="eggNOG" id="COG1321">
    <property type="taxonomic scope" value="Bacteria"/>
</dbReference>
<dbReference type="Pfam" id="PF01325">
    <property type="entry name" value="Fe_dep_repress"/>
    <property type="match status" value="1"/>
</dbReference>
<dbReference type="PANTHER" id="PTHR33238">
    <property type="entry name" value="IRON (METAL) DEPENDENT REPRESSOR, DTXR FAMILY"/>
    <property type="match status" value="1"/>
</dbReference>
<comment type="subunit">
    <text evidence="3">Homodimer.</text>
</comment>
<dbReference type="KEGG" id="acm:AciX9_3432"/>
<evidence type="ECO:0000313" key="15">
    <source>
        <dbReference type="EMBL" id="ADW70438.1"/>
    </source>
</evidence>
<reference evidence="16" key="1">
    <citation type="submission" date="2011-01" db="EMBL/GenBank/DDBJ databases">
        <title>Complete sequence of chromosome of Acidobacterium sp. MP5ACTX9.</title>
        <authorList>
            <consortium name="US DOE Joint Genome Institute"/>
            <person name="Lucas S."/>
            <person name="Copeland A."/>
            <person name="Lapidus A."/>
            <person name="Cheng J.-F."/>
            <person name="Goodwin L."/>
            <person name="Pitluck S."/>
            <person name="Teshima H."/>
            <person name="Detter J.C."/>
            <person name="Han C."/>
            <person name="Tapia R."/>
            <person name="Land M."/>
            <person name="Hauser L."/>
            <person name="Kyrpides N."/>
            <person name="Ivanova N."/>
            <person name="Ovchinnikova G."/>
            <person name="Pagani I."/>
            <person name="Rawat S.R."/>
            <person name="Mannisto M."/>
            <person name="Haggblom M.M."/>
            <person name="Woyke T."/>
        </authorList>
    </citation>
    <scope>NUCLEOTIDE SEQUENCE [LARGE SCALE GENOMIC DNA]</scope>
    <source>
        <strain evidence="16">MP5ACTX9</strain>
    </source>
</reference>
<dbReference type="GO" id="GO:0046914">
    <property type="term" value="F:transition metal ion binding"/>
    <property type="evidence" value="ECO:0007669"/>
    <property type="project" value="InterPro"/>
</dbReference>
<dbReference type="GO" id="GO:0046983">
    <property type="term" value="F:protein dimerization activity"/>
    <property type="evidence" value="ECO:0007669"/>
    <property type="project" value="InterPro"/>
</dbReference>
<protein>
    <recommendedName>
        <fullName evidence="4">Transcriptional regulator MntR</fullName>
    </recommendedName>
    <alternativeName>
        <fullName evidence="13">Manganese transport regulator</fullName>
    </alternativeName>
</protein>
<dbReference type="GO" id="GO:0005737">
    <property type="term" value="C:cytoplasm"/>
    <property type="evidence" value="ECO:0007669"/>
    <property type="project" value="UniProtKB-SubCell"/>
</dbReference>
<keyword evidence="11" id="KW-0464">Manganese</keyword>
<dbReference type="Proteomes" id="UP000000343">
    <property type="component" value="Chromosome"/>
</dbReference>
<name>E8X3D7_GRATM</name>
<dbReference type="Gene3D" id="1.10.10.10">
    <property type="entry name" value="Winged helix-like DNA-binding domain superfamily/Winged helix DNA-binding domain"/>
    <property type="match status" value="1"/>
</dbReference>
<dbReference type="InterPro" id="IPR022687">
    <property type="entry name" value="HTH_DTXR"/>
</dbReference>
<dbReference type="PROSITE" id="PS50944">
    <property type="entry name" value="HTH_DTXR"/>
    <property type="match status" value="1"/>
</dbReference>
<accession>E8X3D7</accession>
<keyword evidence="6" id="KW-0678">Repressor</keyword>
<proteinExistence type="inferred from homology"/>
<evidence type="ECO:0000259" key="14">
    <source>
        <dbReference type="PROSITE" id="PS50944"/>
    </source>
</evidence>
<feature type="domain" description="HTH dtxR-type" evidence="14">
    <location>
        <begin position="19"/>
        <end position="83"/>
    </location>
</feature>
<dbReference type="AlphaFoldDB" id="E8X3D7"/>
<dbReference type="STRING" id="1198114.AciX9_3432"/>
<dbReference type="SMART" id="SM00529">
    <property type="entry name" value="HTH_DTXR"/>
    <property type="match status" value="1"/>
</dbReference>
<evidence type="ECO:0000256" key="1">
    <source>
        <dbReference type="ARBA" id="ARBA00004496"/>
    </source>
</evidence>
<dbReference type="InterPro" id="IPR050536">
    <property type="entry name" value="DtxR_MntR_Metal-Reg"/>
</dbReference>
<dbReference type="SUPFAM" id="SSF47979">
    <property type="entry name" value="Iron-dependent repressor protein, dimerization domain"/>
    <property type="match status" value="1"/>
</dbReference>
<evidence type="ECO:0000256" key="10">
    <source>
        <dbReference type="ARBA" id="ARBA00023163"/>
    </source>
</evidence>
<dbReference type="InterPro" id="IPR022689">
    <property type="entry name" value="Iron_dep_repressor"/>
</dbReference>
<keyword evidence="16" id="KW-1185">Reference proteome</keyword>
<dbReference type="InterPro" id="IPR001367">
    <property type="entry name" value="Fe_dep_repressor"/>
</dbReference>
<evidence type="ECO:0000256" key="5">
    <source>
        <dbReference type="ARBA" id="ARBA00022490"/>
    </source>
</evidence>
<sequence>MNKRVHSATHPPRRSKERIRESVDDYLKAIYTLGGEEQRQVGSSELAARLCVAPASITNMLQKLAAEADTMVVYERGYGVRLSGSGRRRALEIVRHHRLVETFLYEVLHYPIEELHDEAERLEHFISERFEERVAAKLGNPQTDPHGHCIPALDGTMPDFHGVTCRCGLPELQSQSSASF</sequence>
<dbReference type="GO" id="GO:0003700">
    <property type="term" value="F:DNA-binding transcription factor activity"/>
    <property type="evidence" value="ECO:0007669"/>
    <property type="project" value="InterPro"/>
</dbReference>
<evidence type="ECO:0000256" key="12">
    <source>
        <dbReference type="ARBA" id="ARBA00025185"/>
    </source>
</evidence>
<keyword evidence="8" id="KW-0238">DNA-binding</keyword>
<keyword evidence="5" id="KW-0963">Cytoplasm</keyword>
<evidence type="ECO:0000313" key="16">
    <source>
        <dbReference type="Proteomes" id="UP000000343"/>
    </source>
</evidence>
<dbReference type="PANTHER" id="PTHR33238:SF11">
    <property type="entry name" value="TRANSCRIPTIONAL REGULATOR MNTR"/>
    <property type="match status" value="1"/>
</dbReference>
<evidence type="ECO:0000256" key="4">
    <source>
        <dbReference type="ARBA" id="ARBA00022386"/>
    </source>
</evidence>
<evidence type="ECO:0000256" key="7">
    <source>
        <dbReference type="ARBA" id="ARBA00023015"/>
    </source>
</evidence>
<evidence type="ECO:0000256" key="8">
    <source>
        <dbReference type="ARBA" id="ARBA00023125"/>
    </source>
</evidence>
<evidence type="ECO:0000256" key="9">
    <source>
        <dbReference type="ARBA" id="ARBA00023159"/>
    </source>
</evidence>
<dbReference type="EMBL" id="CP002480">
    <property type="protein sequence ID" value="ADW70438.1"/>
    <property type="molecule type" value="Genomic_DNA"/>
</dbReference>
<dbReference type="Pfam" id="PF02742">
    <property type="entry name" value="Fe_dep_repr_C"/>
    <property type="match status" value="1"/>
</dbReference>
<keyword evidence="10" id="KW-0804">Transcription</keyword>
<dbReference type="InterPro" id="IPR036388">
    <property type="entry name" value="WH-like_DNA-bd_sf"/>
</dbReference>
<evidence type="ECO:0000256" key="6">
    <source>
        <dbReference type="ARBA" id="ARBA00022491"/>
    </source>
</evidence>
<keyword evidence="7" id="KW-0805">Transcription regulation</keyword>
<dbReference type="RefSeq" id="WP_013581750.1">
    <property type="nucleotide sequence ID" value="NC_015064.1"/>
</dbReference>